<dbReference type="SMART" id="SM00458">
    <property type="entry name" value="RICIN"/>
    <property type="match status" value="1"/>
</dbReference>
<proteinExistence type="predicted"/>
<dbReference type="Pfam" id="PF00652">
    <property type="entry name" value="Ricin_B_lectin"/>
    <property type="match status" value="1"/>
</dbReference>
<feature type="compositionally biased region" description="Polar residues" evidence="1">
    <location>
        <begin position="326"/>
        <end position="342"/>
    </location>
</feature>
<keyword evidence="2" id="KW-0472">Membrane</keyword>
<dbReference type="InterPro" id="IPR000772">
    <property type="entry name" value="Ricin_B_lectin"/>
</dbReference>
<name>A0A3R7I5R5_9ACTN</name>
<dbReference type="Gene3D" id="2.80.10.50">
    <property type="match status" value="2"/>
</dbReference>
<dbReference type="SUPFAM" id="SSF50370">
    <property type="entry name" value="Ricin B-like lectins"/>
    <property type="match status" value="1"/>
</dbReference>
<feature type="transmembrane region" description="Helical" evidence="2">
    <location>
        <begin position="220"/>
        <end position="241"/>
    </location>
</feature>
<keyword evidence="2" id="KW-0812">Transmembrane</keyword>
<keyword evidence="5" id="KW-1185">Reference proteome</keyword>
<reference evidence="4 5" key="1">
    <citation type="journal article" date="2014" name="Genome Announc.">
        <title>Draft Genome Sequence of Streptomyces fradiae ATCC 19609, a Strain Highly Sensitive to Antibiotics.</title>
        <authorList>
            <person name="Bekker O.B."/>
            <person name="Klimina K.M."/>
            <person name="Vatlin A.A."/>
            <person name="Zakharevich N.V."/>
            <person name="Kasianov A.S."/>
            <person name="Danilenko V.N."/>
        </authorList>
    </citation>
    <scope>NUCLEOTIDE SEQUENCE [LARGE SCALE GENOMIC DNA]</scope>
    <source>
        <strain evidence="4 5">ATCC 19609</strain>
    </source>
</reference>
<feature type="domain" description="Ricin B lectin" evidence="3">
    <location>
        <begin position="324"/>
        <end position="450"/>
    </location>
</feature>
<dbReference type="InterPro" id="IPR035992">
    <property type="entry name" value="Ricin_B-like_lectins"/>
</dbReference>
<evidence type="ECO:0000256" key="2">
    <source>
        <dbReference type="SAM" id="Phobius"/>
    </source>
</evidence>
<protein>
    <submittedName>
        <fullName evidence="4">Hydrogenase expression protein</fullName>
    </submittedName>
</protein>
<comment type="caution">
    <text evidence="4">The sequence shown here is derived from an EMBL/GenBank/DDBJ whole genome shotgun (WGS) entry which is preliminary data.</text>
</comment>
<dbReference type="EMBL" id="JNAD02000003">
    <property type="protein sequence ID" value="RKM97446.1"/>
    <property type="molecule type" value="Genomic_DNA"/>
</dbReference>
<dbReference type="OrthoDB" id="3444343at2"/>
<dbReference type="AlphaFoldDB" id="A0A3R7I5R5"/>
<organism evidence="4 5">
    <name type="scientific">Streptomyces xinghaiensis</name>
    <dbReference type="NCBI Taxonomy" id="1038928"/>
    <lineage>
        <taxon>Bacteria</taxon>
        <taxon>Bacillati</taxon>
        <taxon>Actinomycetota</taxon>
        <taxon>Actinomycetes</taxon>
        <taxon>Kitasatosporales</taxon>
        <taxon>Streptomycetaceae</taxon>
        <taxon>Streptomyces</taxon>
    </lineage>
</organism>
<feature type="region of interest" description="Disordered" evidence="1">
    <location>
        <begin position="252"/>
        <end position="342"/>
    </location>
</feature>
<keyword evidence="2" id="KW-1133">Transmembrane helix</keyword>
<feature type="compositionally biased region" description="Basic and acidic residues" evidence="1">
    <location>
        <begin position="313"/>
        <end position="323"/>
    </location>
</feature>
<evidence type="ECO:0000256" key="1">
    <source>
        <dbReference type="SAM" id="MobiDB-lite"/>
    </source>
</evidence>
<evidence type="ECO:0000313" key="5">
    <source>
        <dbReference type="Proteomes" id="UP000028058"/>
    </source>
</evidence>
<gene>
    <name evidence="4" type="ORF">SFRA_009620</name>
</gene>
<feature type="compositionally biased region" description="Basic and acidic residues" evidence="1">
    <location>
        <begin position="286"/>
        <end position="296"/>
    </location>
</feature>
<accession>A0A3R7I5R5</accession>
<evidence type="ECO:0000259" key="3">
    <source>
        <dbReference type="SMART" id="SM00458"/>
    </source>
</evidence>
<feature type="compositionally biased region" description="Low complexity" evidence="1">
    <location>
        <begin position="271"/>
        <end position="283"/>
    </location>
</feature>
<evidence type="ECO:0000313" key="4">
    <source>
        <dbReference type="EMBL" id="RKM97446.1"/>
    </source>
</evidence>
<sequence>MSMWTSLEPASTTVDPGGTTMVRLRIRNTGDVVDEYRVVPVGDPALWVRADPAALKVYPGQTGTVELRFSPPRSPDATAGPNPYGVQIVPTEHPEAATVVEGNLTITPFTEVRAELVPPVTKGRFRGRPVLAVDNLGNTRLTASVTGGDPSDQLGFDIHPSSLQIEPGRAAWVKSSVRPKEVTWFGRKEIRPYALALQRSGTEPLNVEGTYVQRSVFPHWAMATFGLLLALGIAFAIIWFARGPQVTTLATEKAAAAEEKPQELAPPPASPSASAGPSVSAPPEQEEPKQPEKPQEDEGGGDGGGGGGDSESEEKAPAKKKEPSATGTFVSDDSGKCLSSTDGLDGTQLVIETCREGSAGQTWKAESDGTFRSQGMCMDVAWGKHDDFTDIQIANCNGQPAQQFEMNEQRALRAVDSGKCVDIFDHQKADGSVAVLWPCNGATNQLWKFNGRLPA</sequence>
<dbReference type="Proteomes" id="UP000028058">
    <property type="component" value="Unassembled WGS sequence"/>
</dbReference>
<dbReference type="PROSITE" id="PS50231">
    <property type="entry name" value="RICIN_B_LECTIN"/>
    <property type="match status" value="1"/>
</dbReference>